<dbReference type="AlphaFoldDB" id="A0A243WBI0"/>
<dbReference type="PANTHER" id="PTHR20883">
    <property type="entry name" value="PHYTANOYL-COA DIOXYGENASE DOMAIN CONTAINING 1"/>
    <property type="match status" value="1"/>
</dbReference>
<reference evidence="2 3" key="1">
    <citation type="submission" date="2017-01" db="EMBL/GenBank/DDBJ databases">
        <title>A new Hymenobacter.</title>
        <authorList>
            <person name="Liang Y."/>
            <person name="Feng F."/>
        </authorList>
    </citation>
    <scope>NUCLEOTIDE SEQUENCE [LARGE SCALE GENOMIC DNA]</scope>
    <source>
        <strain evidence="2">MIMBbqt21</strain>
    </source>
</reference>
<dbReference type="SUPFAM" id="SSF51197">
    <property type="entry name" value="Clavaminate synthase-like"/>
    <property type="match status" value="1"/>
</dbReference>
<evidence type="ECO:0000313" key="3">
    <source>
        <dbReference type="Proteomes" id="UP000194873"/>
    </source>
</evidence>
<proteinExistence type="predicted"/>
<dbReference type="InterPro" id="IPR008775">
    <property type="entry name" value="Phytyl_CoA_dOase-like"/>
</dbReference>
<organism evidence="2 3">
    <name type="scientific">Hymenobacter crusticola</name>
    <dbReference type="NCBI Taxonomy" id="1770526"/>
    <lineage>
        <taxon>Bacteria</taxon>
        <taxon>Pseudomonadati</taxon>
        <taxon>Bacteroidota</taxon>
        <taxon>Cytophagia</taxon>
        <taxon>Cytophagales</taxon>
        <taxon>Hymenobacteraceae</taxon>
        <taxon>Hymenobacter</taxon>
    </lineage>
</organism>
<accession>A0A243WBI0</accession>
<dbReference type="PROSITE" id="PS51257">
    <property type="entry name" value="PROKAR_LIPOPROTEIN"/>
    <property type="match status" value="1"/>
</dbReference>
<dbReference type="Gene3D" id="2.60.120.620">
    <property type="entry name" value="q2cbj1_9rhob like domain"/>
    <property type="match status" value="1"/>
</dbReference>
<dbReference type="Proteomes" id="UP000194873">
    <property type="component" value="Unassembled WGS sequence"/>
</dbReference>
<evidence type="ECO:0008006" key="4">
    <source>
        <dbReference type="Google" id="ProtNLM"/>
    </source>
</evidence>
<comment type="cofactor">
    <cofactor evidence="1">
        <name>Fe(2+)</name>
        <dbReference type="ChEBI" id="CHEBI:29033"/>
    </cofactor>
</comment>
<keyword evidence="3" id="KW-1185">Reference proteome</keyword>
<dbReference type="EMBL" id="MTSE01000008">
    <property type="protein sequence ID" value="OUJ72965.1"/>
    <property type="molecule type" value="Genomic_DNA"/>
</dbReference>
<dbReference type="Pfam" id="PF05721">
    <property type="entry name" value="PhyH"/>
    <property type="match status" value="1"/>
</dbReference>
<evidence type="ECO:0000256" key="1">
    <source>
        <dbReference type="ARBA" id="ARBA00001954"/>
    </source>
</evidence>
<name>A0A243WBI0_9BACT</name>
<dbReference type="PANTHER" id="PTHR20883:SF48">
    <property type="entry name" value="ECTOINE DIOXYGENASE"/>
    <property type="match status" value="1"/>
</dbReference>
<comment type="caution">
    <text evidence="2">The sequence shown here is derived from an EMBL/GenBank/DDBJ whole genome shotgun (WGS) entry which is preliminary data.</text>
</comment>
<sequence length="243" mass="26594">MPGDKLGAAAQLAAQGCAVLPDVFDADEVRGLLQIVDTATGSSSNFRRTQDLFAIRNLLGEIPALQGLLFTPKLRQLLAALFPITPYLTKAIYFDKPAQSNWLVAWHQDLMISVDKRLEIPHFGPWTDKKGDISVQPPRDISENICTLRLHLDDCDATNGALKVVPGSHQHGAIPATELSTYTAHAISCPSPAGSVMLMKPLTLHASNRSTSPRPRRVIHLEFSSLNLPAGLQWRERLNVPIV</sequence>
<gene>
    <name evidence="2" type="ORF">BXP70_16245</name>
</gene>
<evidence type="ECO:0000313" key="2">
    <source>
        <dbReference type="EMBL" id="OUJ72965.1"/>
    </source>
</evidence>
<dbReference type="GO" id="GO:0016706">
    <property type="term" value="F:2-oxoglutarate-dependent dioxygenase activity"/>
    <property type="evidence" value="ECO:0007669"/>
    <property type="project" value="UniProtKB-ARBA"/>
</dbReference>
<dbReference type="GO" id="GO:0005506">
    <property type="term" value="F:iron ion binding"/>
    <property type="evidence" value="ECO:0007669"/>
    <property type="project" value="UniProtKB-ARBA"/>
</dbReference>
<protein>
    <recommendedName>
        <fullName evidence="4">Phytanoyl-CoA dioxygenase</fullName>
    </recommendedName>
</protein>